<evidence type="ECO:0000256" key="9">
    <source>
        <dbReference type="ARBA" id="ARBA00022927"/>
    </source>
</evidence>
<dbReference type="InterPro" id="IPR010908">
    <property type="entry name" value="Longin_dom"/>
</dbReference>
<accession>K1QI02</accession>
<evidence type="ECO:0000313" key="19">
    <source>
        <dbReference type="EMBL" id="EKC28465.1"/>
    </source>
</evidence>
<comment type="function">
    <text evidence="14">SNARE involved in targeting and fusion of ER-derived transport vesicles with the Golgi complex as well as Golgi-derived retrograde transport vesicles with the ER.</text>
</comment>
<dbReference type="Gene3D" id="1.20.5.110">
    <property type="match status" value="1"/>
</dbReference>
<keyword evidence="6" id="KW-0812">Transmembrane</keyword>
<keyword evidence="12" id="KW-0175">Coiled coil</keyword>
<dbReference type="GO" id="GO:0006890">
    <property type="term" value="P:retrograde vesicle-mediated transport, Golgi to endoplasmic reticulum"/>
    <property type="evidence" value="ECO:0007669"/>
    <property type="project" value="InterPro"/>
</dbReference>
<comment type="subcellular location">
    <subcellularLocation>
        <location evidence="1">Endoplasmic reticulum membrane</location>
        <topology evidence="1">Single-pass type IV membrane protein</topology>
    </subcellularLocation>
    <subcellularLocation>
        <location evidence="15">Endoplasmic reticulum-Golgi intermediate compartment membrane</location>
    </subcellularLocation>
    <subcellularLocation>
        <location evidence="16">Golgi apparatus</location>
        <location evidence="16">cis-Golgi network membrane</location>
    </subcellularLocation>
    <subcellularLocation>
        <location evidence="2">Golgi apparatus</location>
        <location evidence="2">trans-Golgi network membrane</location>
    </subcellularLocation>
    <subcellularLocation>
        <location evidence="3">Melanosome</location>
    </subcellularLocation>
</comment>
<dbReference type="InterPro" id="IPR042855">
    <property type="entry name" value="V_SNARE_CC"/>
</dbReference>
<evidence type="ECO:0000256" key="7">
    <source>
        <dbReference type="ARBA" id="ARBA00022824"/>
    </source>
</evidence>
<dbReference type="AlphaFoldDB" id="K1QI02"/>
<comment type="similarity">
    <text evidence="4">Belongs to the synaptobrevin family.</text>
</comment>
<keyword evidence="5" id="KW-0813">Transport</keyword>
<evidence type="ECO:0000256" key="3">
    <source>
        <dbReference type="ARBA" id="ARBA00004223"/>
    </source>
</evidence>
<evidence type="ECO:0000256" key="1">
    <source>
        <dbReference type="ARBA" id="ARBA00004163"/>
    </source>
</evidence>
<dbReference type="InterPro" id="IPR001388">
    <property type="entry name" value="Synaptobrevin-like"/>
</dbReference>
<dbReference type="Pfam" id="PF13774">
    <property type="entry name" value="Longin"/>
    <property type="match status" value="1"/>
</dbReference>
<dbReference type="PROSITE" id="PS50859">
    <property type="entry name" value="LONGIN"/>
    <property type="match status" value="1"/>
</dbReference>
<evidence type="ECO:0000256" key="15">
    <source>
        <dbReference type="ARBA" id="ARBA00024187"/>
    </source>
</evidence>
<dbReference type="SMART" id="SM01270">
    <property type="entry name" value="Longin"/>
    <property type="match status" value="1"/>
</dbReference>
<dbReference type="CDD" id="cd14824">
    <property type="entry name" value="Longin"/>
    <property type="match status" value="1"/>
</dbReference>
<dbReference type="SUPFAM" id="SSF58038">
    <property type="entry name" value="SNARE fusion complex"/>
    <property type="match status" value="1"/>
</dbReference>
<evidence type="ECO:0000256" key="18">
    <source>
        <dbReference type="ARBA" id="ARBA00033315"/>
    </source>
</evidence>
<protein>
    <recommendedName>
        <fullName evidence="17">Vesicle-trafficking protein SEC22b</fullName>
    </recommendedName>
    <alternativeName>
        <fullName evidence="18">SEC22 vesicle-trafficking protein homolog B</fullName>
    </alternativeName>
</protein>
<dbReference type="InterPro" id="IPR044565">
    <property type="entry name" value="Sec22"/>
</dbReference>
<dbReference type="GO" id="GO:0005484">
    <property type="term" value="F:SNAP receptor activity"/>
    <property type="evidence" value="ECO:0007669"/>
    <property type="project" value="InterPro"/>
</dbReference>
<evidence type="ECO:0000256" key="8">
    <source>
        <dbReference type="ARBA" id="ARBA00022892"/>
    </source>
</evidence>
<dbReference type="GO" id="GO:0033116">
    <property type="term" value="C:endoplasmic reticulum-Golgi intermediate compartment membrane"/>
    <property type="evidence" value="ECO:0007669"/>
    <property type="project" value="UniProtKB-SubCell"/>
</dbReference>
<dbReference type="InParanoid" id="K1QI02"/>
<dbReference type="SUPFAM" id="SSF64356">
    <property type="entry name" value="SNARE-like"/>
    <property type="match status" value="1"/>
</dbReference>
<evidence type="ECO:0000256" key="5">
    <source>
        <dbReference type="ARBA" id="ARBA00022448"/>
    </source>
</evidence>
<evidence type="ECO:0000256" key="2">
    <source>
        <dbReference type="ARBA" id="ARBA00004198"/>
    </source>
</evidence>
<evidence type="ECO:0000256" key="12">
    <source>
        <dbReference type="ARBA" id="ARBA00023054"/>
    </source>
</evidence>
<evidence type="ECO:0000256" key="10">
    <source>
        <dbReference type="ARBA" id="ARBA00022989"/>
    </source>
</evidence>
<dbReference type="InterPro" id="IPR011012">
    <property type="entry name" value="Longin-like_dom_sf"/>
</dbReference>
<dbReference type="PANTHER" id="PTHR45837">
    <property type="entry name" value="VESICLE-TRAFFICKING PROTEIN SEC22B"/>
    <property type="match status" value="1"/>
</dbReference>
<dbReference type="PROSITE" id="PS50892">
    <property type="entry name" value="V_SNARE"/>
    <property type="match status" value="1"/>
</dbReference>
<keyword evidence="11" id="KW-0333">Golgi apparatus</keyword>
<dbReference type="Pfam" id="PF00957">
    <property type="entry name" value="Synaptobrevin"/>
    <property type="match status" value="1"/>
</dbReference>
<dbReference type="EMBL" id="JH816453">
    <property type="protein sequence ID" value="EKC28465.1"/>
    <property type="molecule type" value="Genomic_DNA"/>
</dbReference>
<evidence type="ECO:0000256" key="13">
    <source>
        <dbReference type="ARBA" id="ARBA00023136"/>
    </source>
</evidence>
<dbReference type="FunCoup" id="K1QI02">
    <property type="interactions" value="1859"/>
</dbReference>
<evidence type="ECO:0000256" key="17">
    <source>
        <dbReference type="ARBA" id="ARBA00024248"/>
    </source>
</evidence>
<evidence type="ECO:0000256" key="14">
    <source>
        <dbReference type="ARBA" id="ARBA00024173"/>
    </source>
</evidence>
<dbReference type="Gene3D" id="3.30.450.50">
    <property type="entry name" value="Longin domain"/>
    <property type="match status" value="1"/>
</dbReference>
<sequence>MTLIARVADALPLAASMQEDEQGAIQQMKHDYDPIYQTGSKFVNLNTGTKDESNKIQEQNPNIRTSPWINMGNFEANTFGGVMMGGVESVSQTGHYLEPDFKSKCVANAEVHDPISGVLQQGRDLMDYQNQAKQLFRKLSQDPQPPARCSLETGPFIFHYVIERGVCFLVLCEQSFSKRLAFSFLEDLQTEFTSNYGQKVDSVSRPYSFIEFDSYIKKSRKNYMDSRARKNLSNINTELQDVHRIMVQNIEDVLVRGESLSALDSKASNLSVISQKYRKDARYLNLRSTYAKIAAIVIVIIVLLLFLRYTIW</sequence>
<dbReference type="GO" id="GO:0005789">
    <property type="term" value="C:endoplasmic reticulum membrane"/>
    <property type="evidence" value="ECO:0007669"/>
    <property type="project" value="UniProtKB-SubCell"/>
</dbReference>
<keyword evidence="10" id="KW-1133">Transmembrane helix</keyword>
<keyword evidence="13" id="KW-0472">Membrane</keyword>
<reference evidence="19" key="1">
    <citation type="journal article" date="2012" name="Nature">
        <title>The oyster genome reveals stress adaptation and complexity of shell formation.</title>
        <authorList>
            <person name="Zhang G."/>
            <person name="Fang X."/>
            <person name="Guo X."/>
            <person name="Li L."/>
            <person name="Luo R."/>
            <person name="Xu F."/>
            <person name="Yang P."/>
            <person name="Zhang L."/>
            <person name="Wang X."/>
            <person name="Qi H."/>
            <person name="Xiong Z."/>
            <person name="Que H."/>
            <person name="Xie Y."/>
            <person name="Holland P.W."/>
            <person name="Paps J."/>
            <person name="Zhu Y."/>
            <person name="Wu F."/>
            <person name="Chen Y."/>
            <person name="Wang J."/>
            <person name="Peng C."/>
            <person name="Meng J."/>
            <person name="Yang L."/>
            <person name="Liu J."/>
            <person name="Wen B."/>
            <person name="Zhang N."/>
            <person name="Huang Z."/>
            <person name="Zhu Q."/>
            <person name="Feng Y."/>
            <person name="Mount A."/>
            <person name="Hedgecock D."/>
            <person name="Xu Z."/>
            <person name="Liu Y."/>
            <person name="Domazet-Loso T."/>
            <person name="Du Y."/>
            <person name="Sun X."/>
            <person name="Zhang S."/>
            <person name="Liu B."/>
            <person name="Cheng P."/>
            <person name="Jiang X."/>
            <person name="Li J."/>
            <person name="Fan D."/>
            <person name="Wang W."/>
            <person name="Fu W."/>
            <person name="Wang T."/>
            <person name="Wang B."/>
            <person name="Zhang J."/>
            <person name="Peng Z."/>
            <person name="Li Y."/>
            <person name="Li N."/>
            <person name="Wang J."/>
            <person name="Chen M."/>
            <person name="He Y."/>
            <person name="Tan F."/>
            <person name="Song X."/>
            <person name="Zheng Q."/>
            <person name="Huang R."/>
            <person name="Yang H."/>
            <person name="Du X."/>
            <person name="Chen L."/>
            <person name="Yang M."/>
            <person name="Gaffney P.M."/>
            <person name="Wang S."/>
            <person name="Luo L."/>
            <person name="She Z."/>
            <person name="Ming Y."/>
            <person name="Huang W."/>
            <person name="Zhang S."/>
            <person name="Huang B."/>
            <person name="Zhang Y."/>
            <person name="Qu T."/>
            <person name="Ni P."/>
            <person name="Miao G."/>
            <person name="Wang J."/>
            <person name="Wang Q."/>
            <person name="Steinberg C.E."/>
            <person name="Wang H."/>
            <person name="Li N."/>
            <person name="Qian L."/>
            <person name="Zhang G."/>
            <person name="Li Y."/>
            <person name="Yang H."/>
            <person name="Liu X."/>
            <person name="Wang J."/>
            <person name="Yin Y."/>
            <person name="Wang J."/>
        </authorList>
    </citation>
    <scope>NUCLEOTIDE SEQUENCE [LARGE SCALE GENOMIC DNA]</scope>
    <source>
        <strain evidence="19">05x7-T-G4-1.051#20</strain>
    </source>
</reference>
<keyword evidence="7" id="KW-0256">Endoplasmic reticulum</keyword>
<keyword evidence="8" id="KW-0931">ER-Golgi transport</keyword>
<keyword evidence="9" id="KW-0653">Protein transport</keyword>
<name>K1QI02_MAGGI</name>
<evidence type="ECO:0000256" key="6">
    <source>
        <dbReference type="ARBA" id="ARBA00022692"/>
    </source>
</evidence>
<dbReference type="GO" id="GO:0005794">
    <property type="term" value="C:Golgi apparatus"/>
    <property type="evidence" value="ECO:0007669"/>
    <property type="project" value="UniProtKB-SubCell"/>
</dbReference>
<dbReference type="GO" id="GO:0006888">
    <property type="term" value="P:endoplasmic reticulum to Golgi vesicle-mediated transport"/>
    <property type="evidence" value="ECO:0007669"/>
    <property type="project" value="InterPro"/>
</dbReference>
<dbReference type="PRINTS" id="PR00219">
    <property type="entry name" value="SYNAPTOBREVN"/>
</dbReference>
<evidence type="ECO:0000256" key="16">
    <source>
        <dbReference type="ARBA" id="ARBA00024188"/>
    </source>
</evidence>
<organism evidence="19">
    <name type="scientific">Magallana gigas</name>
    <name type="common">Pacific oyster</name>
    <name type="synonym">Crassostrea gigas</name>
    <dbReference type="NCBI Taxonomy" id="29159"/>
    <lineage>
        <taxon>Eukaryota</taxon>
        <taxon>Metazoa</taxon>
        <taxon>Spiralia</taxon>
        <taxon>Lophotrochozoa</taxon>
        <taxon>Mollusca</taxon>
        <taxon>Bivalvia</taxon>
        <taxon>Autobranchia</taxon>
        <taxon>Pteriomorphia</taxon>
        <taxon>Ostreida</taxon>
        <taxon>Ostreoidea</taxon>
        <taxon>Ostreidae</taxon>
        <taxon>Magallana</taxon>
    </lineage>
</organism>
<evidence type="ECO:0000256" key="4">
    <source>
        <dbReference type="ARBA" id="ARBA00008025"/>
    </source>
</evidence>
<dbReference type="CDD" id="cd15866">
    <property type="entry name" value="R-SNARE_SEC22"/>
    <property type="match status" value="1"/>
</dbReference>
<evidence type="ECO:0000256" key="11">
    <source>
        <dbReference type="ARBA" id="ARBA00023034"/>
    </source>
</evidence>
<dbReference type="HOGENOM" id="CLU_892117_0_0_1"/>
<gene>
    <name evidence="19" type="ORF">CGI_10027750</name>
</gene>
<proteinExistence type="inferred from homology"/>
<dbReference type="GO" id="GO:0015031">
    <property type="term" value="P:protein transport"/>
    <property type="evidence" value="ECO:0007669"/>
    <property type="project" value="UniProtKB-KW"/>
</dbReference>